<proteinExistence type="predicted"/>
<name>A0A5C1AK87_9BACT</name>
<protein>
    <submittedName>
        <fullName evidence="2">Uncharacterized protein</fullName>
    </submittedName>
</protein>
<dbReference type="AlphaFoldDB" id="A0A5C1AK87"/>
<gene>
    <name evidence="2" type="ORF">PX52LOC_04560</name>
</gene>
<evidence type="ECO:0000256" key="1">
    <source>
        <dbReference type="SAM" id="MobiDB-lite"/>
    </source>
</evidence>
<sequence>MVKRRSARTGAVGRLKVRPESGDGLIPRTLEFIRSQLPAWRDDPQRPQAPNEKTSNSSLSDYLDVKSRSLHPMVRFKHEATQASGHSVDIGVHGTSEVTWIEAHPYSLYEPFMVIEAKRLPAPSNDREREYVSGPNEKDAKVTGGIQRFKLGLHGGGVDSAAMVGYVEAHSEQYWRDKINAWITALVGIKCHDGATWAASEVLQEFSRDELSGVVSATSIHGRHGSSRSDEISIHHLFINMTSARASEKAACQKS</sequence>
<keyword evidence="3" id="KW-1185">Reference proteome</keyword>
<feature type="region of interest" description="Disordered" evidence="1">
    <location>
        <begin position="1"/>
        <end position="23"/>
    </location>
</feature>
<organism evidence="2 3">
    <name type="scientific">Limnoglobus roseus</name>
    <dbReference type="NCBI Taxonomy" id="2598579"/>
    <lineage>
        <taxon>Bacteria</taxon>
        <taxon>Pseudomonadati</taxon>
        <taxon>Planctomycetota</taxon>
        <taxon>Planctomycetia</taxon>
        <taxon>Gemmatales</taxon>
        <taxon>Gemmataceae</taxon>
        <taxon>Limnoglobus</taxon>
    </lineage>
</organism>
<dbReference type="KEGG" id="lrs:PX52LOC_04560"/>
<dbReference type="Proteomes" id="UP000324974">
    <property type="component" value="Chromosome"/>
</dbReference>
<feature type="region of interest" description="Disordered" evidence="1">
    <location>
        <begin position="36"/>
        <end position="59"/>
    </location>
</feature>
<dbReference type="EMBL" id="CP042425">
    <property type="protein sequence ID" value="QEL17564.1"/>
    <property type="molecule type" value="Genomic_DNA"/>
</dbReference>
<evidence type="ECO:0000313" key="2">
    <source>
        <dbReference type="EMBL" id="QEL17564.1"/>
    </source>
</evidence>
<evidence type="ECO:0000313" key="3">
    <source>
        <dbReference type="Proteomes" id="UP000324974"/>
    </source>
</evidence>
<reference evidence="3" key="1">
    <citation type="submission" date="2019-08" db="EMBL/GenBank/DDBJ databases">
        <title>Limnoglobus roseus gen. nov., sp. nov., a novel freshwater planctomycete with a giant genome from the family Gemmataceae.</title>
        <authorList>
            <person name="Kulichevskaya I.S."/>
            <person name="Naumoff D.G."/>
            <person name="Miroshnikov K."/>
            <person name="Ivanova A."/>
            <person name="Philippov D.A."/>
            <person name="Hakobyan A."/>
            <person name="Rijpstra I.C."/>
            <person name="Sinninghe Damste J.S."/>
            <person name="Liesack W."/>
            <person name="Dedysh S.N."/>
        </authorList>
    </citation>
    <scope>NUCLEOTIDE SEQUENCE [LARGE SCALE GENOMIC DNA]</scope>
    <source>
        <strain evidence="3">PX52</strain>
    </source>
</reference>
<accession>A0A5C1AK87</accession>